<evidence type="ECO:0000256" key="1">
    <source>
        <dbReference type="ARBA" id="ARBA00006484"/>
    </source>
</evidence>
<dbReference type="KEGG" id="schi:SCHIN_v1c05940"/>
<evidence type="ECO:0000256" key="2">
    <source>
        <dbReference type="ARBA" id="ARBA00023002"/>
    </source>
</evidence>
<dbReference type="InterPro" id="IPR002347">
    <property type="entry name" value="SDR_fam"/>
</dbReference>
<protein>
    <submittedName>
        <fullName evidence="4">SDR family NAD(P)-dependent oxidoreductase</fullName>
    </submittedName>
</protein>
<dbReference type="Gene3D" id="3.40.50.720">
    <property type="entry name" value="NAD(P)-binding Rossmann-like Domain"/>
    <property type="match status" value="1"/>
</dbReference>
<sequence length="268" mass="30261">MNMNLHKEKYALVTGASKGIGFGYCKLLLQKGFNLICIARDLSSINTLKEQYPNSDIKEIEADLSDYNSVYKVFESVKTLDIALLINNAGFGVWGPFKDTNLERELNMIDLNIKTLHIFTKLFVEKFIQQGYGRIINIGSIASFMPGPNFSSYFASKAYVLSLGQAINTELKKTKSKVRVVTICPGPIKTDFWKNSNFKENNKKESIKTSDTDKFCKKSLNKALKTKNKNYILVGLKNKLLVSLSKRAPQKLVLNNVYSQMKQKKSQG</sequence>
<comment type="similarity">
    <text evidence="1 3">Belongs to the short-chain dehydrogenases/reductases (SDR) family.</text>
</comment>
<dbReference type="SUPFAM" id="SSF51735">
    <property type="entry name" value="NAD(P)-binding Rossmann-fold domains"/>
    <property type="match status" value="1"/>
</dbReference>
<dbReference type="PANTHER" id="PTHR42901:SF1">
    <property type="entry name" value="ALCOHOL DEHYDROGENASE"/>
    <property type="match status" value="1"/>
</dbReference>
<evidence type="ECO:0000313" key="4">
    <source>
        <dbReference type="EMBL" id="QEH61791.1"/>
    </source>
</evidence>
<dbReference type="PRINTS" id="PR00080">
    <property type="entry name" value="SDRFAMILY"/>
</dbReference>
<dbReference type="Proteomes" id="UP000323144">
    <property type="component" value="Chromosome"/>
</dbReference>
<organism evidence="4 5">
    <name type="scientific">Spiroplasma chinense</name>
    <dbReference type="NCBI Taxonomy" id="216932"/>
    <lineage>
        <taxon>Bacteria</taxon>
        <taxon>Bacillati</taxon>
        <taxon>Mycoplasmatota</taxon>
        <taxon>Mollicutes</taxon>
        <taxon>Entomoplasmatales</taxon>
        <taxon>Spiroplasmataceae</taxon>
        <taxon>Spiroplasma</taxon>
    </lineage>
</organism>
<dbReference type="PRINTS" id="PR00081">
    <property type="entry name" value="GDHRDH"/>
</dbReference>
<dbReference type="AlphaFoldDB" id="A0A5B9Y435"/>
<dbReference type="Pfam" id="PF00106">
    <property type="entry name" value="adh_short"/>
    <property type="match status" value="1"/>
</dbReference>
<evidence type="ECO:0000256" key="3">
    <source>
        <dbReference type="RuleBase" id="RU000363"/>
    </source>
</evidence>
<proteinExistence type="inferred from homology"/>
<dbReference type="RefSeq" id="WP_166508176.1">
    <property type="nucleotide sequence ID" value="NZ_CP043026.1"/>
</dbReference>
<dbReference type="PANTHER" id="PTHR42901">
    <property type="entry name" value="ALCOHOL DEHYDROGENASE"/>
    <property type="match status" value="1"/>
</dbReference>
<dbReference type="GO" id="GO:0016491">
    <property type="term" value="F:oxidoreductase activity"/>
    <property type="evidence" value="ECO:0007669"/>
    <property type="project" value="UniProtKB-KW"/>
</dbReference>
<evidence type="ECO:0000313" key="5">
    <source>
        <dbReference type="Proteomes" id="UP000323144"/>
    </source>
</evidence>
<accession>A0A5B9Y435</accession>
<reference evidence="4 5" key="1">
    <citation type="submission" date="2019-08" db="EMBL/GenBank/DDBJ databases">
        <title>Complete genome sequence of Spiroplasma chinense CCH (DSM 19755).</title>
        <authorList>
            <person name="Shen H.-Y."/>
            <person name="Lin Y.-C."/>
            <person name="Chou L."/>
            <person name="Kuo C.-H."/>
        </authorList>
    </citation>
    <scope>NUCLEOTIDE SEQUENCE [LARGE SCALE GENOMIC DNA]</scope>
    <source>
        <strain evidence="4 5">CCH</strain>
    </source>
</reference>
<keyword evidence="2" id="KW-0560">Oxidoreductase</keyword>
<dbReference type="EMBL" id="CP043026">
    <property type="protein sequence ID" value="QEH61791.1"/>
    <property type="molecule type" value="Genomic_DNA"/>
</dbReference>
<gene>
    <name evidence="4" type="ORF">SCHIN_v1c05940</name>
</gene>
<dbReference type="InterPro" id="IPR036291">
    <property type="entry name" value="NAD(P)-bd_dom_sf"/>
</dbReference>
<dbReference type="PIRSF" id="PIRSF000126">
    <property type="entry name" value="11-beta-HSD1"/>
    <property type="match status" value="1"/>
</dbReference>
<dbReference type="CDD" id="cd05233">
    <property type="entry name" value="SDR_c"/>
    <property type="match status" value="1"/>
</dbReference>
<keyword evidence="5" id="KW-1185">Reference proteome</keyword>
<name>A0A5B9Y435_9MOLU</name>